<dbReference type="GO" id="GO:0016020">
    <property type="term" value="C:membrane"/>
    <property type="evidence" value="ECO:0007669"/>
    <property type="project" value="InterPro"/>
</dbReference>
<comment type="similarity">
    <text evidence="2">Belongs to the CDP-alcohol phosphatidyltransferase class-I family.</text>
</comment>
<feature type="transmembrane region" description="Helical" evidence="3">
    <location>
        <begin position="109"/>
        <end position="133"/>
    </location>
</feature>
<keyword evidence="3" id="KW-0812">Transmembrane</keyword>
<dbReference type="EMBL" id="QDDR01000001">
    <property type="protein sequence ID" value="PVE49247.1"/>
    <property type="molecule type" value="Genomic_DNA"/>
</dbReference>
<feature type="transmembrane region" description="Helical" evidence="3">
    <location>
        <begin position="80"/>
        <end position="103"/>
    </location>
</feature>
<evidence type="ECO:0000313" key="4">
    <source>
        <dbReference type="EMBL" id="PVE49247.1"/>
    </source>
</evidence>
<dbReference type="PROSITE" id="PS00379">
    <property type="entry name" value="CDP_ALCOHOL_P_TRANSF"/>
    <property type="match status" value="1"/>
</dbReference>
<proteinExistence type="inferred from homology"/>
<dbReference type="Gene3D" id="1.20.120.1760">
    <property type="match status" value="1"/>
</dbReference>
<evidence type="ECO:0000256" key="2">
    <source>
        <dbReference type="RuleBase" id="RU003750"/>
    </source>
</evidence>
<keyword evidence="1 2" id="KW-0808">Transferase</keyword>
<dbReference type="InterPro" id="IPR048254">
    <property type="entry name" value="CDP_ALCOHOL_P_TRANSF_CS"/>
</dbReference>
<protein>
    <recommendedName>
        <fullName evidence="6">CDP-alcohol phosphatidyltransferase family protein</fullName>
    </recommendedName>
</protein>
<evidence type="ECO:0008006" key="6">
    <source>
        <dbReference type="Google" id="ProtNLM"/>
    </source>
</evidence>
<dbReference type="AlphaFoldDB" id="A0A2T7UWV7"/>
<dbReference type="InterPro" id="IPR043130">
    <property type="entry name" value="CDP-OH_PTrfase_TM_dom"/>
</dbReference>
<evidence type="ECO:0000313" key="5">
    <source>
        <dbReference type="Proteomes" id="UP000244810"/>
    </source>
</evidence>
<dbReference type="Proteomes" id="UP000244810">
    <property type="component" value="Unassembled WGS sequence"/>
</dbReference>
<evidence type="ECO:0000256" key="3">
    <source>
        <dbReference type="SAM" id="Phobius"/>
    </source>
</evidence>
<reference evidence="4 5" key="1">
    <citation type="journal article" date="2011" name="Syst. Appl. Microbiol.">
        <title>Defluviimonas denitrificans gen. nov., sp. nov., and Pararhodobacter aggregans gen. nov., sp. nov., non-phototrophic Rhodobacteraceae from the biofilter of a marine aquaculture.</title>
        <authorList>
            <person name="Foesel B.U."/>
            <person name="Drake H.L."/>
            <person name="Schramm A."/>
        </authorList>
    </citation>
    <scope>NUCLEOTIDE SEQUENCE [LARGE SCALE GENOMIC DNA]</scope>
    <source>
        <strain evidence="4 5">D1-19</strain>
    </source>
</reference>
<comment type="caution">
    <text evidence="4">The sequence shown here is derived from an EMBL/GenBank/DDBJ whole genome shotgun (WGS) entry which is preliminary data.</text>
</comment>
<dbReference type="Pfam" id="PF01066">
    <property type="entry name" value="CDP-OH_P_transf"/>
    <property type="match status" value="1"/>
</dbReference>
<sequence>MLDRYLRPLIDPPLNWLGRALARAGIGANAVTLAGLLLGLGAALAIAWGAPLVGLGLILASRLADGLDGAVARATRLSDLGGFLDIVADFIFYAAVPLGFVLADPGANAVAGAALIASFYVNAATFLGFSILAAKRGLSTEARGRKSWYHAGGLLEGSETIAFFLAFCLWPAAFAPLAWAFAALTLVTAAGRVAQAAAEFGGRD</sequence>
<keyword evidence="3" id="KW-0472">Membrane</keyword>
<accession>A0A2T7UWV7</accession>
<dbReference type="GO" id="GO:0008654">
    <property type="term" value="P:phospholipid biosynthetic process"/>
    <property type="evidence" value="ECO:0007669"/>
    <property type="project" value="InterPro"/>
</dbReference>
<keyword evidence="3" id="KW-1133">Transmembrane helix</keyword>
<dbReference type="RefSeq" id="WP_107749751.1">
    <property type="nucleotide sequence ID" value="NZ_QBKF01000001.1"/>
</dbReference>
<dbReference type="InterPro" id="IPR000462">
    <property type="entry name" value="CDP-OH_P_trans"/>
</dbReference>
<name>A0A2T7UWV7_9RHOB</name>
<gene>
    <name evidence="4" type="ORF">DDE23_02230</name>
</gene>
<feature type="transmembrane region" description="Helical" evidence="3">
    <location>
        <begin position="33"/>
        <end position="59"/>
    </location>
</feature>
<organism evidence="4 5">
    <name type="scientific">Pararhodobacter aggregans</name>
    <dbReference type="NCBI Taxonomy" id="404875"/>
    <lineage>
        <taxon>Bacteria</taxon>
        <taxon>Pseudomonadati</taxon>
        <taxon>Pseudomonadota</taxon>
        <taxon>Alphaproteobacteria</taxon>
        <taxon>Rhodobacterales</taxon>
        <taxon>Paracoccaceae</taxon>
        <taxon>Pararhodobacter</taxon>
    </lineage>
</organism>
<evidence type="ECO:0000256" key="1">
    <source>
        <dbReference type="ARBA" id="ARBA00022679"/>
    </source>
</evidence>
<dbReference type="OrthoDB" id="9790577at2"/>
<dbReference type="GO" id="GO:0016780">
    <property type="term" value="F:phosphotransferase activity, for other substituted phosphate groups"/>
    <property type="evidence" value="ECO:0007669"/>
    <property type="project" value="InterPro"/>
</dbReference>
<feature type="transmembrane region" description="Helical" evidence="3">
    <location>
        <begin position="154"/>
        <end position="173"/>
    </location>
</feature>
<keyword evidence="5" id="KW-1185">Reference proteome</keyword>